<name>A0A318E3D3_9GAMM</name>
<reference evidence="2 3" key="1">
    <citation type="submission" date="2018-04" db="EMBL/GenBank/DDBJ databases">
        <title>Genomic Encyclopedia of Type Strains, Phase IV (KMG-IV): sequencing the most valuable type-strain genomes for metagenomic binning, comparative biology and taxonomic classification.</title>
        <authorList>
            <person name="Goeker M."/>
        </authorList>
    </citation>
    <scope>NUCLEOTIDE SEQUENCE [LARGE SCALE GENOMIC DNA]</scope>
    <source>
        <strain evidence="2 3">DSM 104150</strain>
    </source>
</reference>
<sequence length="67" mass="7226">MDGNSRHQVIKRLQAGLPRGAPFDLATLSQFGVSPQLAAHYADGGWLVRLAHGVYAFRTMSSGSTVR</sequence>
<dbReference type="EMBL" id="QICN01000037">
    <property type="protein sequence ID" value="PXV62311.1"/>
    <property type="molecule type" value="Genomic_DNA"/>
</dbReference>
<evidence type="ECO:0000313" key="3">
    <source>
        <dbReference type="Proteomes" id="UP000248330"/>
    </source>
</evidence>
<dbReference type="Proteomes" id="UP000248330">
    <property type="component" value="Unassembled WGS sequence"/>
</dbReference>
<evidence type="ECO:0000313" key="2">
    <source>
        <dbReference type="EMBL" id="PXV62311.1"/>
    </source>
</evidence>
<comment type="caution">
    <text evidence="2">The sequence shown here is derived from an EMBL/GenBank/DDBJ whole genome shotgun (WGS) entry which is preliminary data.</text>
</comment>
<organism evidence="2 3">
    <name type="scientific">Sinimarinibacterium flocculans</name>
    <dbReference type="NCBI Taxonomy" id="985250"/>
    <lineage>
        <taxon>Bacteria</taxon>
        <taxon>Pseudomonadati</taxon>
        <taxon>Pseudomonadota</taxon>
        <taxon>Gammaproteobacteria</taxon>
        <taxon>Nevskiales</taxon>
        <taxon>Nevskiaceae</taxon>
        <taxon>Sinimarinibacterium</taxon>
    </lineage>
</organism>
<proteinExistence type="predicted"/>
<evidence type="ECO:0000259" key="1">
    <source>
        <dbReference type="Pfam" id="PF17194"/>
    </source>
</evidence>
<gene>
    <name evidence="2" type="ORF">C8D93_1371</name>
</gene>
<dbReference type="Pfam" id="PF17194">
    <property type="entry name" value="AbiEi_3_N"/>
    <property type="match status" value="1"/>
</dbReference>
<dbReference type="AlphaFoldDB" id="A0A318E3D3"/>
<accession>A0A318E3D3</accession>
<protein>
    <submittedName>
        <fullName evidence="2">Transcriptional regulator with AbiEi antitoxin domain of type IV toxin-antitoxin system</fullName>
    </submittedName>
</protein>
<dbReference type="InterPro" id="IPR033455">
    <property type="entry name" value="AbiEi_3_N"/>
</dbReference>
<feature type="domain" description="Transcriptional regulator AbiEi antitoxin N-terminal" evidence="1">
    <location>
        <begin position="7"/>
        <end position="58"/>
    </location>
</feature>
<keyword evidence="3" id="KW-1185">Reference proteome</keyword>